<keyword evidence="4" id="KW-0408">Iron</keyword>
<dbReference type="PANTHER" id="PTHR47366">
    <property type="entry name" value="TWO-ON-TWO HEMOGLOBIN-3"/>
    <property type="match status" value="1"/>
</dbReference>
<dbReference type="STRING" id="1123029.SAMN02745172_01398"/>
<name>A0A1M7ZF17_9HYPH</name>
<protein>
    <submittedName>
        <fullName evidence="6">Hemoglobin</fullName>
    </submittedName>
</protein>
<dbReference type="AlphaFoldDB" id="A0A1M7ZF17"/>
<dbReference type="EMBL" id="FRXO01000002">
    <property type="protein sequence ID" value="SHO63477.1"/>
    <property type="molecule type" value="Genomic_DNA"/>
</dbReference>
<evidence type="ECO:0000256" key="3">
    <source>
        <dbReference type="ARBA" id="ARBA00022723"/>
    </source>
</evidence>
<gene>
    <name evidence="6" type="ORF">SAMN02745172_01398</name>
</gene>
<evidence type="ECO:0000313" key="6">
    <source>
        <dbReference type="EMBL" id="SHO63477.1"/>
    </source>
</evidence>
<dbReference type="GO" id="GO:0019825">
    <property type="term" value="F:oxygen binding"/>
    <property type="evidence" value="ECO:0007669"/>
    <property type="project" value="InterPro"/>
</dbReference>
<keyword evidence="7" id="KW-1185">Reference proteome</keyword>
<keyword evidence="3" id="KW-0479">Metal-binding</keyword>
<dbReference type="InterPro" id="IPR012292">
    <property type="entry name" value="Globin/Proto"/>
</dbReference>
<dbReference type="Proteomes" id="UP000186406">
    <property type="component" value="Unassembled WGS sequence"/>
</dbReference>
<dbReference type="InterPro" id="IPR044203">
    <property type="entry name" value="GlbO/GLB3-like"/>
</dbReference>
<dbReference type="GO" id="GO:0005344">
    <property type="term" value="F:oxygen carrier activity"/>
    <property type="evidence" value="ECO:0007669"/>
    <property type="project" value="InterPro"/>
</dbReference>
<proteinExistence type="inferred from homology"/>
<evidence type="ECO:0000256" key="1">
    <source>
        <dbReference type="ARBA" id="ARBA00022448"/>
    </source>
</evidence>
<comment type="similarity">
    <text evidence="5">Belongs to the truncated hemoglobin family. Group II subfamily.</text>
</comment>
<dbReference type="CDD" id="cd14773">
    <property type="entry name" value="TrHb2_PhHbO-like_O"/>
    <property type="match status" value="1"/>
</dbReference>
<dbReference type="Gene3D" id="1.10.490.10">
    <property type="entry name" value="Globins"/>
    <property type="match status" value="1"/>
</dbReference>
<keyword evidence="1" id="KW-0813">Transport</keyword>
<evidence type="ECO:0000256" key="4">
    <source>
        <dbReference type="ARBA" id="ARBA00023004"/>
    </source>
</evidence>
<accession>A0A1M7ZF17</accession>
<evidence type="ECO:0000256" key="5">
    <source>
        <dbReference type="ARBA" id="ARBA00034496"/>
    </source>
</evidence>
<dbReference type="SUPFAM" id="SSF46458">
    <property type="entry name" value="Globin-like"/>
    <property type="match status" value="1"/>
</dbReference>
<dbReference type="InterPro" id="IPR001486">
    <property type="entry name" value="Hemoglobin_trunc"/>
</dbReference>
<reference evidence="6 7" key="1">
    <citation type="submission" date="2016-12" db="EMBL/GenBank/DDBJ databases">
        <authorList>
            <person name="Song W.-J."/>
            <person name="Kurnit D.M."/>
        </authorList>
    </citation>
    <scope>NUCLEOTIDE SEQUENCE [LARGE SCALE GENOMIC DNA]</scope>
    <source>
        <strain evidence="6 7">DSM 19599</strain>
    </source>
</reference>
<organism evidence="6 7">
    <name type="scientific">Pseudoxanthobacter soli DSM 19599</name>
    <dbReference type="NCBI Taxonomy" id="1123029"/>
    <lineage>
        <taxon>Bacteria</taxon>
        <taxon>Pseudomonadati</taxon>
        <taxon>Pseudomonadota</taxon>
        <taxon>Alphaproteobacteria</taxon>
        <taxon>Hyphomicrobiales</taxon>
        <taxon>Segnochrobactraceae</taxon>
        <taxon>Pseudoxanthobacter</taxon>
    </lineage>
</organism>
<dbReference type="OrthoDB" id="9790913at2"/>
<dbReference type="GO" id="GO:0046872">
    <property type="term" value="F:metal ion binding"/>
    <property type="evidence" value="ECO:0007669"/>
    <property type="project" value="UniProtKB-KW"/>
</dbReference>
<dbReference type="RefSeq" id="WP_073626887.1">
    <property type="nucleotide sequence ID" value="NZ_FRXO01000002.1"/>
</dbReference>
<keyword evidence="2" id="KW-0349">Heme</keyword>
<dbReference type="InterPro" id="IPR009050">
    <property type="entry name" value="Globin-like_sf"/>
</dbReference>
<evidence type="ECO:0000256" key="2">
    <source>
        <dbReference type="ARBA" id="ARBA00022617"/>
    </source>
</evidence>
<dbReference type="PANTHER" id="PTHR47366:SF1">
    <property type="entry name" value="TWO-ON-TWO HEMOGLOBIN-3"/>
    <property type="match status" value="1"/>
</dbReference>
<evidence type="ECO:0000313" key="7">
    <source>
        <dbReference type="Proteomes" id="UP000186406"/>
    </source>
</evidence>
<dbReference type="Pfam" id="PF01152">
    <property type="entry name" value="Bac_globin"/>
    <property type="match status" value="1"/>
</dbReference>
<sequence length="136" mass="15433">MTSSADATLPEATTPYEMIGGDDAVRRLVARFYRLMDELPEAAACRAIHPESLADSEQKLYEFLSGWLGGPPLFVERRGAPMLRRRHLHAPIGPDERDGWMLCFRRALVETVEDEALRGFLLERIEALANHMQNRP</sequence>
<dbReference type="GO" id="GO:0020037">
    <property type="term" value="F:heme binding"/>
    <property type="evidence" value="ECO:0007669"/>
    <property type="project" value="InterPro"/>
</dbReference>